<dbReference type="Pfam" id="PF13855">
    <property type="entry name" value="LRR_8"/>
    <property type="match status" value="1"/>
</dbReference>
<keyword evidence="10" id="KW-0325">Glycoprotein</keyword>
<dbReference type="InterPro" id="IPR003591">
    <property type="entry name" value="Leu-rich_rpt_typical-subtyp"/>
</dbReference>
<dbReference type="Proteomes" id="UP001634394">
    <property type="component" value="Unassembled WGS sequence"/>
</dbReference>
<feature type="transmembrane region" description="Helical" evidence="11">
    <location>
        <begin position="570"/>
        <end position="596"/>
    </location>
</feature>
<dbReference type="Pfam" id="PF13676">
    <property type="entry name" value="TIR_2"/>
    <property type="match status" value="1"/>
</dbReference>
<keyword evidence="9" id="KW-0675">Receptor</keyword>
<dbReference type="InterPro" id="IPR032675">
    <property type="entry name" value="LRR_dom_sf"/>
</dbReference>
<dbReference type="PANTHER" id="PTHR24365">
    <property type="entry name" value="TOLL-LIKE RECEPTOR"/>
    <property type="match status" value="1"/>
</dbReference>
<keyword evidence="14" id="KW-1185">Reference proteome</keyword>
<dbReference type="Gene3D" id="3.40.50.10140">
    <property type="entry name" value="Toll/interleukin-1 receptor homology (TIR) domain"/>
    <property type="match status" value="1"/>
</dbReference>
<gene>
    <name evidence="13" type="ORF">ACJMK2_026277</name>
</gene>
<comment type="subcellular location">
    <subcellularLocation>
        <location evidence="1">Membrane</location>
        <topology evidence="1">Single-pass membrane protein</topology>
    </subcellularLocation>
</comment>
<dbReference type="Gene3D" id="3.80.10.10">
    <property type="entry name" value="Ribonuclease Inhibitor"/>
    <property type="match status" value="2"/>
</dbReference>
<evidence type="ECO:0000256" key="2">
    <source>
        <dbReference type="ARBA" id="ARBA00009634"/>
    </source>
</evidence>
<dbReference type="InterPro" id="IPR001611">
    <property type="entry name" value="Leu-rich_rpt"/>
</dbReference>
<keyword evidence="8 11" id="KW-0472">Membrane</keyword>
<sequence length="780" mass="89012">MFLNLNVIAYTYTRLQTLFRAIFFIRLWLALVIIYGILAEITTLTGCPLACRCSDYTNSSIYVECFITNYNHDVILHNTSLPDDTVRVFISVITFINQIPDAAFQEPSWNQVLHLKLDGNGNITSWRPSIQSFQYLRSVRYLYLRDAGITYIENGSFSNLPDLIVLDLSQNRGLHLIDLTNAMVGLSSPNLQVFNVSGVNSRENMDLCTIDHPFMENLRITRLTVLDISWTRTFAFAVPFQYYVPYLESLNASGTMLLGQSSCLSEIYVMDSLKELVLDKWPQITRSRSIRRSVINECIYANLSTNRDCLKSPPNLEIVSFIDSIINISYIFERNGRICINPNNTIRRINLSGLQWTLSKLFSPITGLQRLEEFDISRTSLTDLHEHSFRYFPSLQILNMAGNSFSGVIPSTFSKLFFGNGNLSYLNISWNKINILPFDLLITNSQITLLDLSHNFLKSFGLMFHKDVRLQLIDVSYNGLVVFDPVFLGDISVNLPNWHGLNIRITGNNLQCNCSITSLEMMAWMHSSQSRNTVHILPPNVTCIYEDRVFEISEDILSFLGRYCPEKDSIIILSAVVGIFTASCVGACLMFGIWYCRINKCIMSSRTVKHINLQNNVGINIIPDRHPDYAVFLSFSSNDEDFVNECVKPKLEKKLKCLLKKKTKLVFVGDANFDVGSHICEEVISAASRCWCTVLIISNSFLESDWCLFEVQSAWNSGCRIFPLFIEQCDGRKAKGIMKVVCRDMVRMLWPKARADLQEQLFDSLCAQIVQHINLHEKSR</sequence>
<evidence type="ECO:0000256" key="3">
    <source>
        <dbReference type="ARBA" id="ARBA00022614"/>
    </source>
</evidence>
<evidence type="ECO:0000259" key="12">
    <source>
        <dbReference type="PROSITE" id="PS50104"/>
    </source>
</evidence>
<comment type="caution">
    <text evidence="13">The sequence shown here is derived from an EMBL/GenBank/DDBJ whole genome shotgun (WGS) entry which is preliminary data.</text>
</comment>
<keyword evidence="6" id="KW-0677">Repeat</keyword>
<dbReference type="InterPro" id="IPR000157">
    <property type="entry name" value="TIR_dom"/>
</dbReference>
<name>A0ABD3XMS9_SINWO</name>
<keyword evidence="7 11" id="KW-1133">Transmembrane helix</keyword>
<keyword evidence="4 11" id="KW-0812">Transmembrane</keyword>
<dbReference type="SMART" id="SM00369">
    <property type="entry name" value="LRR_TYP"/>
    <property type="match status" value="3"/>
</dbReference>
<keyword evidence="5" id="KW-0732">Signal</keyword>
<dbReference type="SUPFAM" id="SSF52200">
    <property type="entry name" value="Toll/Interleukin receptor TIR domain"/>
    <property type="match status" value="1"/>
</dbReference>
<evidence type="ECO:0000256" key="4">
    <source>
        <dbReference type="ARBA" id="ARBA00022692"/>
    </source>
</evidence>
<dbReference type="SUPFAM" id="SSF52058">
    <property type="entry name" value="L domain-like"/>
    <property type="match status" value="1"/>
</dbReference>
<feature type="domain" description="TIR" evidence="12">
    <location>
        <begin position="627"/>
        <end position="765"/>
    </location>
</feature>
<dbReference type="SMART" id="SM00255">
    <property type="entry name" value="TIR"/>
    <property type="match status" value="1"/>
</dbReference>
<evidence type="ECO:0000256" key="11">
    <source>
        <dbReference type="SAM" id="Phobius"/>
    </source>
</evidence>
<proteinExistence type="inferred from homology"/>
<evidence type="ECO:0000256" key="9">
    <source>
        <dbReference type="ARBA" id="ARBA00023170"/>
    </source>
</evidence>
<evidence type="ECO:0000256" key="1">
    <source>
        <dbReference type="ARBA" id="ARBA00004167"/>
    </source>
</evidence>
<evidence type="ECO:0000256" key="7">
    <source>
        <dbReference type="ARBA" id="ARBA00022989"/>
    </source>
</evidence>
<evidence type="ECO:0000256" key="5">
    <source>
        <dbReference type="ARBA" id="ARBA00022729"/>
    </source>
</evidence>
<comment type="similarity">
    <text evidence="2">Belongs to the Toll-like receptor family.</text>
</comment>
<dbReference type="PROSITE" id="PS50104">
    <property type="entry name" value="TIR"/>
    <property type="match status" value="1"/>
</dbReference>
<reference evidence="13 14" key="1">
    <citation type="submission" date="2024-11" db="EMBL/GenBank/DDBJ databases">
        <title>Chromosome-level genome assembly of the freshwater bivalve Anodonta woodiana.</title>
        <authorList>
            <person name="Chen X."/>
        </authorList>
    </citation>
    <scope>NUCLEOTIDE SEQUENCE [LARGE SCALE GENOMIC DNA]</scope>
    <source>
        <strain evidence="13">MN2024</strain>
        <tissue evidence="13">Gills</tissue>
    </source>
</reference>
<evidence type="ECO:0000313" key="14">
    <source>
        <dbReference type="Proteomes" id="UP001634394"/>
    </source>
</evidence>
<evidence type="ECO:0000256" key="10">
    <source>
        <dbReference type="ARBA" id="ARBA00023180"/>
    </source>
</evidence>
<evidence type="ECO:0000256" key="8">
    <source>
        <dbReference type="ARBA" id="ARBA00023136"/>
    </source>
</evidence>
<accession>A0ABD3XMS9</accession>
<keyword evidence="3" id="KW-0433">Leucine-rich repeat</keyword>
<dbReference type="GO" id="GO:0016020">
    <property type="term" value="C:membrane"/>
    <property type="evidence" value="ECO:0007669"/>
    <property type="project" value="UniProtKB-SubCell"/>
</dbReference>
<dbReference type="AlphaFoldDB" id="A0ABD3XMS9"/>
<evidence type="ECO:0000313" key="13">
    <source>
        <dbReference type="EMBL" id="KAL3886270.1"/>
    </source>
</evidence>
<evidence type="ECO:0000256" key="6">
    <source>
        <dbReference type="ARBA" id="ARBA00022737"/>
    </source>
</evidence>
<dbReference type="InterPro" id="IPR035897">
    <property type="entry name" value="Toll_tir_struct_dom_sf"/>
</dbReference>
<feature type="transmembrane region" description="Helical" evidence="11">
    <location>
        <begin position="21"/>
        <end position="38"/>
    </location>
</feature>
<organism evidence="13 14">
    <name type="scientific">Sinanodonta woodiana</name>
    <name type="common">Chinese pond mussel</name>
    <name type="synonym">Anodonta woodiana</name>
    <dbReference type="NCBI Taxonomy" id="1069815"/>
    <lineage>
        <taxon>Eukaryota</taxon>
        <taxon>Metazoa</taxon>
        <taxon>Spiralia</taxon>
        <taxon>Lophotrochozoa</taxon>
        <taxon>Mollusca</taxon>
        <taxon>Bivalvia</taxon>
        <taxon>Autobranchia</taxon>
        <taxon>Heteroconchia</taxon>
        <taxon>Palaeoheterodonta</taxon>
        <taxon>Unionida</taxon>
        <taxon>Unionoidea</taxon>
        <taxon>Unionidae</taxon>
        <taxon>Unioninae</taxon>
        <taxon>Sinanodonta</taxon>
    </lineage>
</organism>
<dbReference type="EMBL" id="JBJQND010000002">
    <property type="protein sequence ID" value="KAL3886270.1"/>
    <property type="molecule type" value="Genomic_DNA"/>
</dbReference>
<dbReference type="PANTHER" id="PTHR24365:SF541">
    <property type="entry name" value="PROTEIN TOLL-RELATED"/>
    <property type="match status" value="1"/>
</dbReference>
<protein>
    <recommendedName>
        <fullName evidence="12">TIR domain-containing protein</fullName>
    </recommendedName>
</protein>